<feature type="region of interest" description="Disordered" evidence="1">
    <location>
        <begin position="158"/>
        <end position="193"/>
    </location>
</feature>
<feature type="region of interest" description="Disordered" evidence="1">
    <location>
        <begin position="364"/>
        <end position="639"/>
    </location>
</feature>
<feature type="transmembrane region" description="Helical" evidence="2">
    <location>
        <begin position="200"/>
        <end position="220"/>
    </location>
</feature>
<comment type="caution">
    <text evidence="3">The sequence shown here is derived from an EMBL/GenBank/DDBJ whole genome shotgun (WGS) entry which is preliminary data.</text>
</comment>
<reference evidence="3 4" key="1">
    <citation type="journal article" date="2024" name="IMA Fungus">
        <title>Apiospora arundinis, a panoply of carbohydrate-active enzymes and secondary metabolites.</title>
        <authorList>
            <person name="Sorensen T."/>
            <person name="Petersen C."/>
            <person name="Muurmann A.T."/>
            <person name="Christiansen J.V."/>
            <person name="Brundto M.L."/>
            <person name="Overgaard C.K."/>
            <person name="Boysen A.T."/>
            <person name="Wollenberg R.D."/>
            <person name="Larsen T.O."/>
            <person name="Sorensen J.L."/>
            <person name="Nielsen K.L."/>
            <person name="Sondergaard T.E."/>
        </authorList>
    </citation>
    <scope>NUCLEOTIDE SEQUENCE [LARGE SCALE GENOMIC DNA]</scope>
    <source>
        <strain evidence="3 4">AAU 773</strain>
    </source>
</reference>
<gene>
    <name evidence="3" type="ORF">PGQ11_008234</name>
</gene>
<dbReference type="EMBL" id="JAPCWZ010000005">
    <property type="protein sequence ID" value="KAK8861999.1"/>
    <property type="molecule type" value="Genomic_DNA"/>
</dbReference>
<organism evidence="3 4">
    <name type="scientific">Apiospora arundinis</name>
    <dbReference type="NCBI Taxonomy" id="335852"/>
    <lineage>
        <taxon>Eukaryota</taxon>
        <taxon>Fungi</taxon>
        <taxon>Dikarya</taxon>
        <taxon>Ascomycota</taxon>
        <taxon>Pezizomycotina</taxon>
        <taxon>Sordariomycetes</taxon>
        <taxon>Xylariomycetidae</taxon>
        <taxon>Amphisphaeriales</taxon>
        <taxon>Apiosporaceae</taxon>
        <taxon>Apiospora</taxon>
    </lineage>
</organism>
<proteinExistence type="predicted"/>
<feature type="compositionally biased region" description="Pro residues" evidence="1">
    <location>
        <begin position="410"/>
        <end position="422"/>
    </location>
</feature>
<feature type="compositionally biased region" description="Low complexity" evidence="1">
    <location>
        <begin position="168"/>
        <end position="179"/>
    </location>
</feature>
<feature type="compositionally biased region" description="Low complexity" evidence="1">
    <location>
        <begin position="289"/>
        <end position="302"/>
    </location>
</feature>
<dbReference type="Proteomes" id="UP001390339">
    <property type="component" value="Unassembled WGS sequence"/>
</dbReference>
<keyword evidence="2" id="KW-0472">Membrane</keyword>
<sequence>MNTIVEGLLRSSGLDERPTAVPVATQTAYSSDPEQCKLQCKARFLQSLGLREGATYEEACVSLTKDQPRQWFWGLYCCDSTNCGVYIDHDPTLLEQSPTVDLIINQCRNIGYDDIYDPGPPQITCGDSTPFLIPLNIGPPTLTTRDISISVLSLPTSTASSAIPSETPTPTAGVGAAATSLPSNDETASKSGRLSDGAKVAIGVCVTLATASLAIALLFMRRRRRNSRGYQRTAPTPAQHSRTDSEPPPQASHMPLMTPPPSSSSKTTPSTPPPLRLSDRKYLPPPYSPSSNTTTPPATPNADGSTVSEAGAIISPHAAVPFARSPPSFPAATSRFVVPRHERRATKFAMYYGAPRSTSTIIPGTATLRQSTSSNESGVGLPRPNPPMEQPPVAAAAAPMPTKSTSLLSLPPPSYPARPPRPLTSVPPLEIPDLVTPAGPPPTWALPQPPPPASPPYSSTNAAAMQLPLKPSPHPPPPTPPHRLHPHAPLPPLVPPAPAAAVSTPLSPILSVSPLSSPRSASSPAGSPLLPSTPAMSTATVPPHNDRSASAGVALPNQLLRELQHSSKPRGSVKRDTHESWGSWSGGVDEHHPERKRGATTTKNSNSSSGGGSGNFGSGLNGKKGSDGHQSERISSIALKELDLEKLGGSY</sequence>
<name>A0ABR2IEM7_9PEZI</name>
<feature type="compositionally biased region" description="Pro residues" evidence="1">
    <location>
        <begin position="470"/>
        <end position="481"/>
    </location>
</feature>
<accession>A0ABR2IEM7</accession>
<keyword evidence="4" id="KW-1185">Reference proteome</keyword>
<feature type="compositionally biased region" description="Polar residues" evidence="1">
    <location>
        <begin position="364"/>
        <end position="377"/>
    </location>
</feature>
<protein>
    <submittedName>
        <fullName evidence="3">Uncharacterized protein</fullName>
    </submittedName>
</protein>
<feature type="compositionally biased region" description="Low complexity" evidence="1">
    <location>
        <begin position="499"/>
        <end position="534"/>
    </location>
</feature>
<feature type="compositionally biased region" description="Gly residues" evidence="1">
    <location>
        <begin position="609"/>
        <end position="622"/>
    </location>
</feature>
<evidence type="ECO:0000256" key="1">
    <source>
        <dbReference type="SAM" id="MobiDB-lite"/>
    </source>
</evidence>
<feature type="compositionally biased region" description="Low complexity" evidence="1">
    <location>
        <begin position="456"/>
        <end position="469"/>
    </location>
</feature>
<feature type="compositionally biased region" description="Pro residues" evidence="1">
    <location>
        <begin position="438"/>
        <end position="455"/>
    </location>
</feature>
<evidence type="ECO:0000256" key="2">
    <source>
        <dbReference type="SAM" id="Phobius"/>
    </source>
</evidence>
<feature type="region of interest" description="Disordered" evidence="1">
    <location>
        <begin position="226"/>
        <end position="307"/>
    </location>
</feature>
<keyword evidence="2" id="KW-1133">Transmembrane helix</keyword>
<feature type="compositionally biased region" description="Polar residues" evidence="1">
    <location>
        <begin position="180"/>
        <end position="192"/>
    </location>
</feature>
<evidence type="ECO:0000313" key="3">
    <source>
        <dbReference type="EMBL" id="KAK8861999.1"/>
    </source>
</evidence>
<feature type="compositionally biased region" description="Basic and acidic residues" evidence="1">
    <location>
        <begin position="588"/>
        <end position="597"/>
    </location>
</feature>
<feature type="compositionally biased region" description="Pro residues" evidence="1">
    <location>
        <begin position="488"/>
        <end position="498"/>
    </location>
</feature>
<keyword evidence="2" id="KW-0812">Transmembrane</keyword>
<evidence type="ECO:0000313" key="4">
    <source>
        <dbReference type="Proteomes" id="UP001390339"/>
    </source>
</evidence>
<feature type="compositionally biased region" description="Low complexity" evidence="1">
    <location>
        <begin position="391"/>
        <end position="409"/>
    </location>
</feature>